<evidence type="ECO:0000256" key="4">
    <source>
        <dbReference type="ARBA" id="ARBA00022729"/>
    </source>
</evidence>
<reference evidence="13" key="1">
    <citation type="submission" date="2014-08" db="EMBL/GenBank/DDBJ databases">
        <authorList>
            <person name="Murali S."/>
            <person name="Richards S."/>
            <person name="Bandaranaike D."/>
            <person name="Bellair M."/>
            <person name="Blankenburg K."/>
            <person name="Chao H."/>
            <person name="Dinh H."/>
            <person name="Doddapaneni H."/>
            <person name="Dugan-Rocha S."/>
            <person name="Elkadiri S."/>
            <person name="Gnanaolivu R."/>
            <person name="Hughes D."/>
            <person name="Lee S."/>
            <person name="Li M."/>
            <person name="Ming W."/>
            <person name="Munidasa M."/>
            <person name="Muniz J."/>
            <person name="Nguyen L."/>
            <person name="Osuji N."/>
            <person name="Pu L.-L."/>
            <person name="Puazo M."/>
            <person name="Skinner E."/>
            <person name="Qu C."/>
            <person name="Quiroz J."/>
            <person name="Raj R."/>
            <person name="Weissenberger G."/>
            <person name="Xin Y."/>
            <person name="Zou X."/>
            <person name="Han Y."/>
            <person name="Worley K."/>
            <person name="Muzny D."/>
            <person name="Gibbs R."/>
        </authorList>
    </citation>
    <scope>NUCLEOTIDE SEQUENCE</scope>
    <source>
        <strain evidence="13">HAZT.00-mixed</strain>
        <tissue evidence="13">Whole organism</tissue>
    </source>
</reference>
<dbReference type="GO" id="GO:0005886">
    <property type="term" value="C:plasma membrane"/>
    <property type="evidence" value="ECO:0007669"/>
    <property type="project" value="UniProtKB-SubCell"/>
</dbReference>
<keyword evidence="2" id="KW-1003">Cell membrane</keyword>
<feature type="domain" description="Cadherin" evidence="12">
    <location>
        <begin position="107"/>
        <end position="214"/>
    </location>
</feature>
<comment type="subcellular location">
    <subcellularLocation>
        <location evidence="1">Cell membrane</location>
        <topology evidence="1">Single-pass type I membrane protein</topology>
    </subcellularLocation>
</comment>
<evidence type="ECO:0000259" key="12">
    <source>
        <dbReference type="PROSITE" id="PS50268"/>
    </source>
</evidence>
<dbReference type="PROSITE" id="PS00232">
    <property type="entry name" value="CADHERIN_1"/>
    <property type="match status" value="1"/>
</dbReference>
<sequence length="299" mass="31592">MPSAGTVVTTLWQGGPMPVQYWLVTDGAPADEGSLTADKASLTADETAQFSVSPSGDVILNRMLDHETRRSHEVIVVNQTLTSPPTLDYMTIQVVVMDVNDNAPEFGSSVYEVQAAEDAAVGATLLIVTASDQDAGTNAQITYALSPSTPATVSRLVHVTPETGVVRLIAPLDRETNERLSFVVLASDGGASSLSASATVVITVIDCNDNPPVFSNPVYYASEAGLVWPLQGSLLCAVSEDAQPGAVVLLLPLSDADEDQQQNLDFFTDGNDAALFYIDPTGQVTLEIDGVDFSSFDTY</sequence>
<dbReference type="PANTHER" id="PTHR24028:SF328">
    <property type="entry name" value="CADHERIN-3"/>
    <property type="match status" value="1"/>
</dbReference>
<evidence type="ECO:0000256" key="11">
    <source>
        <dbReference type="PROSITE-ProRule" id="PRU00043"/>
    </source>
</evidence>
<keyword evidence="3" id="KW-0812">Transmembrane</keyword>
<evidence type="ECO:0000256" key="6">
    <source>
        <dbReference type="ARBA" id="ARBA00022837"/>
    </source>
</evidence>
<protein>
    <recommendedName>
        <fullName evidence="12">Cadherin domain-containing protein</fullName>
    </recommendedName>
</protein>
<feature type="domain" description="Cadherin" evidence="12">
    <location>
        <begin position="19"/>
        <end position="106"/>
    </location>
</feature>
<keyword evidence="6 11" id="KW-0106">Calcium</keyword>
<dbReference type="EMBL" id="JQDR03012830">
    <property type="protein sequence ID" value="KAA0190677.1"/>
    <property type="molecule type" value="Genomic_DNA"/>
</dbReference>
<dbReference type="GO" id="GO:0007156">
    <property type="term" value="P:homophilic cell adhesion via plasma membrane adhesion molecules"/>
    <property type="evidence" value="ECO:0007669"/>
    <property type="project" value="InterPro"/>
</dbReference>
<evidence type="ECO:0000313" key="13">
    <source>
        <dbReference type="EMBL" id="KAA0190677.1"/>
    </source>
</evidence>
<dbReference type="Pfam" id="PF00028">
    <property type="entry name" value="Cadherin"/>
    <property type="match status" value="1"/>
</dbReference>
<dbReference type="GO" id="GO:0005509">
    <property type="term" value="F:calcium ion binding"/>
    <property type="evidence" value="ECO:0007669"/>
    <property type="project" value="UniProtKB-UniRule"/>
</dbReference>
<keyword evidence="9" id="KW-0472">Membrane</keyword>
<accession>A0A6A0GW12</accession>
<evidence type="ECO:0000256" key="2">
    <source>
        <dbReference type="ARBA" id="ARBA00022475"/>
    </source>
</evidence>
<dbReference type="InterPro" id="IPR002126">
    <property type="entry name" value="Cadherin-like_dom"/>
</dbReference>
<dbReference type="CDD" id="cd11304">
    <property type="entry name" value="Cadherin_repeat"/>
    <property type="match status" value="3"/>
</dbReference>
<evidence type="ECO:0000256" key="3">
    <source>
        <dbReference type="ARBA" id="ARBA00022692"/>
    </source>
</evidence>
<organism evidence="13">
    <name type="scientific">Hyalella azteca</name>
    <name type="common">Amphipod</name>
    <dbReference type="NCBI Taxonomy" id="294128"/>
    <lineage>
        <taxon>Eukaryota</taxon>
        <taxon>Metazoa</taxon>
        <taxon>Ecdysozoa</taxon>
        <taxon>Arthropoda</taxon>
        <taxon>Crustacea</taxon>
        <taxon>Multicrustacea</taxon>
        <taxon>Malacostraca</taxon>
        <taxon>Eumalacostraca</taxon>
        <taxon>Peracarida</taxon>
        <taxon>Amphipoda</taxon>
        <taxon>Senticaudata</taxon>
        <taxon>Talitrida</taxon>
        <taxon>Talitroidea</taxon>
        <taxon>Hyalellidae</taxon>
        <taxon>Hyalella</taxon>
    </lineage>
</organism>
<keyword evidence="5" id="KW-0677">Repeat</keyword>
<gene>
    <name evidence="13" type="ORF">HAZT_HAZT002672</name>
</gene>
<dbReference type="InterPro" id="IPR015919">
    <property type="entry name" value="Cadherin-like_sf"/>
</dbReference>
<keyword evidence="4" id="KW-0732">Signal</keyword>
<dbReference type="InterPro" id="IPR050174">
    <property type="entry name" value="Protocadherin/Cadherin-CA"/>
</dbReference>
<dbReference type="PANTHER" id="PTHR24028">
    <property type="entry name" value="CADHERIN-87A"/>
    <property type="match status" value="1"/>
</dbReference>
<keyword evidence="10" id="KW-0325">Glycoprotein</keyword>
<dbReference type="Proteomes" id="UP000711488">
    <property type="component" value="Unassembled WGS sequence"/>
</dbReference>
<comment type="caution">
    <text evidence="13">The sequence shown here is derived from an EMBL/GenBank/DDBJ whole genome shotgun (WGS) entry which is preliminary data.</text>
</comment>
<evidence type="ECO:0000256" key="9">
    <source>
        <dbReference type="ARBA" id="ARBA00023136"/>
    </source>
</evidence>
<dbReference type="Gene3D" id="2.60.40.60">
    <property type="entry name" value="Cadherins"/>
    <property type="match status" value="3"/>
</dbReference>
<evidence type="ECO:0000256" key="5">
    <source>
        <dbReference type="ARBA" id="ARBA00022737"/>
    </source>
</evidence>
<evidence type="ECO:0000256" key="1">
    <source>
        <dbReference type="ARBA" id="ARBA00004251"/>
    </source>
</evidence>
<dbReference type="SUPFAM" id="SSF49313">
    <property type="entry name" value="Cadherin-like"/>
    <property type="match status" value="3"/>
</dbReference>
<proteinExistence type="predicted"/>
<dbReference type="SMART" id="SM00112">
    <property type="entry name" value="CA"/>
    <property type="match status" value="2"/>
</dbReference>
<reference evidence="13" key="2">
    <citation type="journal article" date="2018" name="Environ. Sci. Technol.">
        <title>The Toxicogenome of Hyalella azteca: A Model for Sediment Ecotoxicology and Evolutionary Toxicology.</title>
        <authorList>
            <person name="Poynton H.C."/>
            <person name="Hasenbein S."/>
            <person name="Benoit J.B."/>
            <person name="Sepulveda M.S."/>
            <person name="Poelchau M.F."/>
            <person name="Hughes D.S.T."/>
            <person name="Murali S.C."/>
            <person name="Chen S."/>
            <person name="Glastad K.M."/>
            <person name="Goodisman M.A.D."/>
            <person name="Werren J.H."/>
            <person name="Vineis J.H."/>
            <person name="Bowen J.L."/>
            <person name="Friedrich M."/>
            <person name="Jones J."/>
            <person name="Robertson H.M."/>
            <person name="Feyereisen R."/>
            <person name="Mechler-Hickson A."/>
            <person name="Mathers N."/>
            <person name="Lee C.E."/>
            <person name="Colbourne J.K."/>
            <person name="Biales A."/>
            <person name="Johnston J.S."/>
            <person name="Wellborn G.A."/>
            <person name="Rosendale A.J."/>
            <person name="Cridge A.G."/>
            <person name="Munoz-Torres M.C."/>
            <person name="Bain P.A."/>
            <person name="Manny A.R."/>
            <person name="Major K.M."/>
            <person name="Lambert F.N."/>
            <person name="Vulpe C.D."/>
            <person name="Tuck P."/>
            <person name="Blalock B.J."/>
            <person name="Lin Y.Y."/>
            <person name="Smith M.E."/>
            <person name="Ochoa-Acuna H."/>
            <person name="Chen M.M."/>
            <person name="Childers C.P."/>
            <person name="Qu J."/>
            <person name="Dugan S."/>
            <person name="Lee S.L."/>
            <person name="Chao H."/>
            <person name="Dinh H."/>
            <person name="Han Y."/>
            <person name="Doddapaneni H."/>
            <person name="Worley K.C."/>
            <person name="Muzny D.M."/>
            <person name="Gibbs R.A."/>
            <person name="Richards S."/>
        </authorList>
    </citation>
    <scope>NUCLEOTIDE SEQUENCE</scope>
    <source>
        <strain evidence="13">HAZT.00-mixed</strain>
        <tissue evidence="13">Whole organism</tissue>
    </source>
</reference>
<dbReference type="AlphaFoldDB" id="A0A6A0GW12"/>
<evidence type="ECO:0000256" key="8">
    <source>
        <dbReference type="ARBA" id="ARBA00022989"/>
    </source>
</evidence>
<keyword evidence="7" id="KW-0130">Cell adhesion</keyword>
<evidence type="ECO:0000256" key="10">
    <source>
        <dbReference type="ARBA" id="ARBA00023180"/>
    </source>
</evidence>
<reference evidence="13" key="3">
    <citation type="submission" date="2019-06" db="EMBL/GenBank/DDBJ databases">
        <authorList>
            <person name="Poynton C."/>
            <person name="Hasenbein S."/>
            <person name="Benoit J.B."/>
            <person name="Sepulveda M.S."/>
            <person name="Poelchau M.F."/>
            <person name="Murali S.C."/>
            <person name="Chen S."/>
            <person name="Glastad K.M."/>
            <person name="Werren J.H."/>
            <person name="Vineis J.H."/>
            <person name="Bowen J.L."/>
            <person name="Friedrich M."/>
            <person name="Jones J."/>
            <person name="Robertson H.M."/>
            <person name="Feyereisen R."/>
            <person name="Mechler-Hickson A."/>
            <person name="Mathers N."/>
            <person name="Lee C.E."/>
            <person name="Colbourne J.K."/>
            <person name="Biales A."/>
            <person name="Johnston J.S."/>
            <person name="Wellborn G.A."/>
            <person name="Rosendale A.J."/>
            <person name="Cridge A.G."/>
            <person name="Munoz-Torres M.C."/>
            <person name="Bain P.A."/>
            <person name="Manny A.R."/>
            <person name="Major K.M."/>
            <person name="Lambert F.N."/>
            <person name="Vulpe C.D."/>
            <person name="Tuck P."/>
            <person name="Blalock B.J."/>
            <person name="Lin Y.-Y."/>
            <person name="Smith M.E."/>
            <person name="Ochoa-Acuna H."/>
            <person name="Chen M.-J.M."/>
            <person name="Childers C.P."/>
            <person name="Qu J."/>
            <person name="Dugan S."/>
            <person name="Lee S.L."/>
            <person name="Chao H."/>
            <person name="Dinh H."/>
            <person name="Han Y."/>
            <person name="Doddapaneni H."/>
            <person name="Worley K.C."/>
            <person name="Muzny D.M."/>
            <person name="Gibbs R.A."/>
            <person name="Richards S."/>
        </authorList>
    </citation>
    <scope>NUCLEOTIDE SEQUENCE</scope>
    <source>
        <strain evidence="13">HAZT.00-mixed</strain>
        <tissue evidence="13">Whole organism</tissue>
    </source>
</reference>
<name>A0A6A0GW12_HYAAZ</name>
<evidence type="ECO:0000256" key="7">
    <source>
        <dbReference type="ARBA" id="ARBA00022889"/>
    </source>
</evidence>
<dbReference type="FunFam" id="2.60.40.60:FF:000005">
    <property type="entry name" value="Protocadherin 9"/>
    <property type="match status" value="1"/>
</dbReference>
<keyword evidence="8" id="KW-1133">Transmembrane helix</keyword>
<dbReference type="PRINTS" id="PR00205">
    <property type="entry name" value="CADHERIN"/>
</dbReference>
<dbReference type="PROSITE" id="PS50268">
    <property type="entry name" value="CADHERIN_2"/>
    <property type="match status" value="2"/>
</dbReference>
<dbReference type="InterPro" id="IPR020894">
    <property type="entry name" value="Cadherin_CS"/>
</dbReference>